<reference evidence="1 2" key="1">
    <citation type="journal article" date="2018" name="Int. J. Syst. Evol. Microbiol.">
        <title>Rubneribacter badeniensis gen. nov., sp. nov. and Enteroscipio rubneri gen. nov., sp. nov., new members of the Eggerthellaceae isolated from human faeces.</title>
        <authorList>
            <person name="Danylec N."/>
            <person name="Gobl A."/>
            <person name="Stoll D.A."/>
            <person name="Hetzer B."/>
            <person name="Kulling S.E."/>
            <person name="Huch M."/>
        </authorList>
    </citation>
    <scope>NUCLEOTIDE SEQUENCE [LARGE SCALE GENOMIC DNA]</scope>
    <source>
        <strain evidence="1 2">ResAG-85</strain>
    </source>
</reference>
<dbReference type="Proteomes" id="UP000236488">
    <property type="component" value="Unassembled WGS sequence"/>
</dbReference>
<proteinExistence type="predicted"/>
<dbReference type="EMBL" id="PPEL01000002">
    <property type="protein sequence ID" value="PNV66477.1"/>
    <property type="molecule type" value="Genomic_DNA"/>
</dbReference>
<sequence>MEPPLLVPARMRTKKRPGHDLPCPGRFHSARLFAATGALARPRAVSARQVRSWRLRAYFAG</sequence>
<dbReference type="AlphaFoldDB" id="A0A2K2U825"/>
<name>A0A2K2U825_9ACTN</name>
<accession>A0A2K2U825</accession>
<protein>
    <submittedName>
        <fullName evidence="1">Uncharacterized protein</fullName>
    </submittedName>
</protein>
<evidence type="ECO:0000313" key="1">
    <source>
        <dbReference type="EMBL" id="PNV66477.1"/>
    </source>
</evidence>
<gene>
    <name evidence="1" type="ORF">C2L80_00845</name>
</gene>
<comment type="caution">
    <text evidence="1">The sequence shown here is derived from an EMBL/GenBank/DDBJ whole genome shotgun (WGS) entry which is preliminary data.</text>
</comment>
<keyword evidence="2" id="KW-1185">Reference proteome</keyword>
<organism evidence="1 2">
    <name type="scientific">Rubneribacter badeniensis</name>
    <dbReference type="NCBI Taxonomy" id="2070688"/>
    <lineage>
        <taxon>Bacteria</taxon>
        <taxon>Bacillati</taxon>
        <taxon>Actinomycetota</taxon>
        <taxon>Coriobacteriia</taxon>
        <taxon>Eggerthellales</taxon>
        <taxon>Eggerthellaceae</taxon>
        <taxon>Rubneribacter</taxon>
    </lineage>
</organism>
<evidence type="ECO:0000313" key="2">
    <source>
        <dbReference type="Proteomes" id="UP000236488"/>
    </source>
</evidence>